<evidence type="ECO:0000313" key="5">
    <source>
        <dbReference type="EMBL" id="CAE0684838.1"/>
    </source>
</evidence>
<organism evidence="5">
    <name type="scientific">Pelagomonas calceolata</name>
    <dbReference type="NCBI Taxonomy" id="35677"/>
    <lineage>
        <taxon>Eukaryota</taxon>
        <taxon>Sar</taxon>
        <taxon>Stramenopiles</taxon>
        <taxon>Ochrophyta</taxon>
        <taxon>Pelagophyceae</taxon>
        <taxon>Pelagomonadales</taxon>
        <taxon>Pelagomonadaceae</taxon>
        <taxon>Pelagomonas</taxon>
    </lineage>
</organism>
<dbReference type="Gene3D" id="3.50.30.30">
    <property type="match status" value="2"/>
</dbReference>
<evidence type="ECO:0000313" key="6">
    <source>
        <dbReference type="EMBL" id="CAH0369100.1"/>
    </source>
</evidence>
<sequence length="434" mass="46552">MAKAVLALVATTTWAAPIVYFRPKEMEPAPEGAAQLEAPGNWFSVNNEMKLLPEVMSKLTFEVRDHAAPGDLEAEEELRKNAHWGRLYVEGWPASMQYLRGHFGEHLPVGRLPLVAAEPLDLCSSLSEDIVARINAKPHTVVAKRGTCTFGTKATYLAESVEDNASLATLLLVNNEPGNQHAPGPDAHEVQASVAMVAEWEGDALLEEMNASSYEATFVPINCIESSETKQTQSLCEPAAASDATYVQEDRVDGGVLTVSGETFEYLLAEFGRPFRGIERKVVDVGDGCLPTKDDLTGAIAIARRGGGCQFLEKAWRAQEAGAAEVLISNRDSTDALVRAGCHPRWAARNVTVPVGLVSLAAGSALRSAKTASVTPSHGGHGAAWAALEKYANGDAKPRSKKAQLKKIDALSAERHGADYPERRAFLASGKDEL</sequence>
<dbReference type="PANTHER" id="PTHR22702">
    <property type="entry name" value="PROTEASE-ASSOCIATED DOMAIN-CONTAINING PROTEIN"/>
    <property type="match status" value="1"/>
</dbReference>
<dbReference type="InterPro" id="IPR003137">
    <property type="entry name" value="PA_domain"/>
</dbReference>
<dbReference type="AlphaFoldDB" id="A0A7S3ZJ86"/>
<dbReference type="Pfam" id="PF02225">
    <property type="entry name" value="PA"/>
    <property type="match status" value="1"/>
</dbReference>
<dbReference type="PANTHER" id="PTHR22702:SF1">
    <property type="entry name" value="PROTEASE-ASSOCIATED DOMAIN-CONTAINING PROTEIN 1"/>
    <property type="match status" value="1"/>
</dbReference>
<keyword evidence="1 3" id="KW-0732">Signal</keyword>
<feature type="signal peptide" evidence="3">
    <location>
        <begin position="1"/>
        <end position="15"/>
    </location>
</feature>
<reference evidence="6" key="2">
    <citation type="submission" date="2021-11" db="EMBL/GenBank/DDBJ databases">
        <authorList>
            <consortium name="Genoscope - CEA"/>
            <person name="William W."/>
        </authorList>
    </citation>
    <scope>NUCLEOTIDE SEQUENCE</scope>
</reference>
<dbReference type="OrthoDB" id="191098at2759"/>
<dbReference type="EMBL" id="CAKKNE010000002">
    <property type="protein sequence ID" value="CAH0369100.1"/>
    <property type="molecule type" value="Genomic_DNA"/>
</dbReference>
<evidence type="ECO:0000313" key="7">
    <source>
        <dbReference type="Proteomes" id="UP000789595"/>
    </source>
</evidence>
<evidence type="ECO:0000256" key="2">
    <source>
        <dbReference type="ARBA" id="ARBA00023180"/>
    </source>
</evidence>
<evidence type="ECO:0000256" key="1">
    <source>
        <dbReference type="ARBA" id="ARBA00022729"/>
    </source>
</evidence>
<name>A0A7S3ZJ86_9STRA</name>
<reference evidence="5" key="1">
    <citation type="submission" date="2021-01" db="EMBL/GenBank/DDBJ databases">
        <authorList>
            <person name="Corre E."/>
            <person name="Pelletier E."/>
            <person name="Niang G."/>
            <person name="Scheremetjew M."/>
            <person name="Finn R."/>
            <person name="Kale V."/>
            <person name="Holt S."/>
            <person name="Cochrane G."/>
            <person name="Meng A."/>
            <person name="Brown T."/>
            <person name="Cohen L."/>
        </authorList>
    </citation>
    <scope>NUCLEOTIDE SEQUENCE</scope>
    <source>
        <strain evidence="5">CCMP1756</strain>
    </source>
</reference>
<dbReference type="SUPFAM" id="SSF52025">
    <property type="entry name" value="PA domain"/>
    <property type="match status" value="1"/>
</dbReference>
<dbReference type="Proteomes" id="UP000789595">
    <property type="component" value="Unassembled WGS sequence"/>
</dbReference>
<gene>
    <name evidence="5" type="ORF">PCAL00307_LOCUS272</name>
    <name evidence="6" type="ORF">PECAL_2P22080</name>
</gene>
<dbReference type="InterPro" id="IPR046450">
    <property type="entry name" value="PA_dom_sf"/>
</dbReference>
<feature type="domain" description="PA" evidence="4">
    <location>
        <begin position="286"/>
        <end position="366"/>
    </location>
</feature>
<dbReference type="EMBL" id="HBIW01000315">
    <property type="protein sequence ID" value="CAE0684838.1"/>
    <property type="molecule type" value="Transcribed_RNA"/>
</dbReference>
<proteinExistence type="predicted"/>
<evidence type="ECO:0000259" key="4">
    <source>
        <dbReference type="Pfam" id="PF02225"/>
    </source>
</evidence>
<keyword evidence="7" id="KW-1185">Reference proteome</keyword>
<feature type="chain" id="PRO_5035594036" description="PA domain-containing protein" evidence="3">
    <location>
        <begin position="16"/>
        <end position="434"/>
    </location>
</feature>
<protein>
    <recommendedName>
        <fullName evidence="4">PA domain-containing protein</fullName>
    </recommendedName>
</protein>
<evidence type="ECO:0000256" key="3">
    <source>
        <dbReference type="SAM" id="SignalP"/>
    </source>
</evidence>
<keyword evidence="2" id="KW-0325">Glycoprotein</keyword>
<accession>A0A7S3ZJ86</accession>